<gene>
    <name evidence="4" type="ORF">GQR93_10375</name>
</gene>
<evidence type="ECO:0000313" key="5">
    <source>
        <dbReference type="Proteomes" id="UP000465035"/>
    </source>
</evidence>
<evidence type="ECO:0000313" key="4">
    <source>
        <dbReference type="EMBL" id="QHB52565.1"/>
    </source>
</evidence>
<sequence length="377" mass="43099">MGAILMTFFSWIKKQLQMITPTIRSDRRKRRSRHPDYHQKKKLTPENNFESDQTDTQQTNQSKTNDTLKNEDDSLNTFQNTTSFEMQSQVIFTYLDENDRQISSSDIIRGIVGENIQFKLPDFSDYYLTSIENFTHKFEKSDQEVTLRFALKNGLPIMIYCLDTDTGQILKSVQIISGKLGQSYTVNAPKINGFRVISSTGPTFGHFDHQTQGVIFAYRRTHWETVQPVEYFVKLKDAHDVYDSPQGRSLKTGLPARIIIKIFARIDLSDKSSWLNIGGFEWIKNSNLEPSDPPIHNLIDTITKTSRNPARLAGTIDYVPNKAIAVFDKPYGNKINALIHGSRVSISATIVDDQNLIWYELNGNGVVPKMYVIVDRS</sequence>
<protein>
    <recommendedName>
        <fullName evidence="3">MucBP domain-containing protein</fullName>
    </recommendedName>
</protein>
<feature type="domain" description="MucBP" evidence="3">
    <location>
        <begin position="90"/>
        <end position="148"/>
    </location>
</feature>
<dbReference type="EMBL" id="CP047121">
    <property type="protein sequence ID" value="QHB52565.1"/>
    <property type="molecule type" value="Genomic_DNA"/>
</dbReference>
<reference evidence="4 5" key="1">
    <citation type="submission" date="2019-12" db="EMBL/GenBank/DDBJ databases">
        <title>Lactobacillus hilgardii FLUB.</title>
        <authorList>
            <person name="Gustaw K."/>
        </authorList>
    </citation>
    <scope>NUCLEOTIDE SEQUENCE [LARGE SCALE GENOMIC DNA]</scope>
    <source>
        <strain evidence="4 5">FLUB</strain>
    </source>
</reference>
<feature type="domain" description="MucBP" evidence="3">
    <location>
        <begin position="156"/>
        <end position="219"/>
    </location>
</feature>
<dbReference type="Pfam" id="PF06458">
    <property type="entry name" value="MucBP"/>
    <property type="match status" value="2"/>
</dbReference>
<feature type="compositionally biased region" description="Low complexity" evidence="2">
    <location>
        <begin position="54"/>
        <end position="65"/>
    </location>
</feature>
<feature type="region of interest" description="Disordered" evidence="2">
    <location>
        <begin position="22"/>
        <end position="75"/>
    </location>
</feature>
<dbReference type="GeneID" id="69058773"/>
<proteinExistence type="predicted"/>
<dbReference type="Proteomes" id="UP000465035">
    <property type="component" value="Chromosome"/>
</dbReference>
<evidence type="ECO:0000256" key="2">
    <source>
        <dbReference type="SAM" id="MobiDB-lite"/>
    </source>
</evidence>
<keyword evidence="1" id="KW-0677">Repeat</keyword>
<name>A0A6P1EAD8_LENHI</name>
<dbReference type="Gene3D" id="3.10.20.320">
    <property type="entry name" value="Putative peptidoglycan bound protein (lpxtg motif)"/>
    <property type="match status" value="2"/>
</dbReference>
<dbReference type="AlphaFoldDB" id="A0A6P1EAD8"/>
<dbReference type="InterPro" id="IPR009459">
    <property type="entry name" value="MucBP_dom"/>
</dbReference>
<evidence type="ECO:0000259" key="3">
    <source>
        <dbReference type="Pfam" id="PF06458"/>
    </source>
</evidence>
<organism evidence="4 5">
    <name type="scientific">Lentilactobacillus hilgardii</name>
    <name type="common">Lactobacillus hilgardii</name>
    <dbReference type="NCBI Taxonomy" id="1588"/>
    <lineage>
        <taxon>Bacteria</taxon>
        <taxon>Bacillati</taxon>
        <taxon>Bacillota</taxon>
        <taxon>Bacilli</taxon>
        <taxon>Lactobacillales</taxon>
        <taxon>Lactobacillaceae</taxon>
        <taxon>Lentilactobacillus</taxon>
    </lineage>
</organism>
<dbReference type="RefSeq" id="WP_004467002.1">
    <property type="nucleotide sequence ID" value="NZ_CABKOL010000104.1"/>
</dbReference>
<accession>A0A6P1EAD8</accession>
<evidence type="ECO:0000256" key="1">
    <source>
        <dbReference type="ARBA" id="ARBA00022737"/>
    </source>
</evidence>